<sequence length="342" mass="35419">MSAPQTLSCIALLALACLAPAAAAGSVPRALRSSGLAPARAPDAAAAPTPESLARDLAAASVSQAEPALAPGPFASLPSPAAAPPAAAPPPPSPTWVTSYTNLTSFLNPGTAYAPPLSAAQRAAAAGLKDWRQGTGTVSAARDFQETGVQTLNCGIGYLNPHFTYYYAGVSATYYAAGQYCGMCLNVTCVDTVCPHAMLDYALFMLVDSCASCEGDDITISAPGLGNITDVDYNINPVMKLAWQPVACNSLITGGIRLWPSTQNNQYFIGINFSNLKELLTSVTLSGIAMAYQSYGYWTINTPGTPIPISAPYTLQLTAQTGETLSLNIPSIIPLDLGVNFS</sequence>
<dbReference type="PANTHER" id="PTHR31836">
    <property type="match status" value="1"/>
</dbReference>
<evidence type="ECO:0000256" key="1">
    <source>
        <dbReference type="ARBA" id="ARBA00022729"/>
    </source>
</evidence>
<keyword evidence="1 2" id="KW-0732">Signal</keyword>
<dbReference type="PANTHER" id="PTHR31836:SF21">
    <property type="entry name" value="EXPANSIN-LIKE PROTEIN 7"/>
    <property type="match status" value="1"/>
</dbReference>
<dbReference type="AlphaFoldDB" id="A0A1D1ZTF1"/>
<feature type="chain" id="PRO_5008901208" description="Expansin-like EG45 domain-containing protein" evidence="2">
    <location>
        <begin position="25"/>
        <end position="342"/>
    </location>
</feature>
<dbReference type="Gene3D" id="2.40.40.10">
    <property type="entry name" value="RlpA-like domain"/>
    <property type="match status" value="1"/>
</dbReference>
<feature type="signal peptide" evidence="2">
    <location>
        <begin position="1"/>
        <end position="24"/>
    </location>
</feature>
<gene>
    <name evidence="3" type="ORF">g.16346</name>
</gene>
<dbReference type="InterPro" id="IPR036908">
    <property type="entry name" value="RlpA-like_sf"/>
</dbReference>
<evidence type="ECO:0008006" key="4">
    <source>
        <dbReference type="Google" id="ProtNLM"/>
    </source>
</evidence>
<protein>
    <recommendedName>
        <fullName evidence="4">Expansin-like EG45 domain-containing protein</fullName>
    </recommendedName>
</protein>
<proteinExistence type="predicted"/>
<name>A0A1D1ZTF1_AUXPR</name>
<dbReference type="SUPFAM" id="SSF50685">
    <property type="entry name" value="Barwin-like endoglucanases"/>
    <property type="match status" value="1"/>
</dbReference>
<dbReference type="EMBL" id="GDKF01008396">
    <property type="protein sequence ID" value="JAT70226.1"/>
    <property type="molecule type" value="Transcribed_RNA"/>
</dbReference>
<dbReference type="CDD" id="cd22271">
    <property type="entry name" value="DPBB_EXP_N-like"/>
    <property type="match status" value="1"/>
</dbReference>
<accession>A0A1D1ZTF1</accession>
<organism evidence="3">
    <name type="scientific">Auxenochlorella protothecoides</name>
    <name type="common">Green microalga</name>
    <name type="synonym">Chlorella protothecoides</name>
    <dbReference type="NCBI Taxonomy" id="3075"/>
    <lineage>
        <taxon>Eukaryota</taxon>
        <taxon>Viridiplantae</taxon>
        <taxon>Chlorophyta</taxon>
        <taxon>core chlorophytes</taxon>
        <taxon>Trebouxiophyceae</taxon>
        <taxon>Chlorellales</taxon>
        <taxon>Chlorellaceae</taxon>
        <taxon>Auxenochlorella</taxon>
    </lineage>
</organism>
<evidence type="ECO:0000256" key="2">
    <source>
        <dbReference type="SAM" id="SignalP"/>
    </source>
</evidence>
<evidence type="ECO:0000313" key="3">
    <source>
        <dbReference type="EMBL" id="JAT70226.1"/>
    </source>
</evidence>
<dbReference type="InterPro" id="IPR051477">
    <property type="entry name" value="Expansin_CellWall"/>
</dbReference>
<reference evidence="3" key="1">
    <citation type="submission" date="2015-08" db="EMBL/GenBank/DDBJ databases">
        <authorList>
            <person name="Babu N.S."/>
            <person name="Beckwith C.J."/>
            <person name="Beseler K.G."/>
            <person name="Brison A."/>
            <person name="Carone J.V."/>
            <person name="Caskin T.P."/>
            <person name="Diamond M."/>
            <person name="Durham M.E."/>
            <person name="Foxe J.M."/>
            <person name="Go M."/>
            <person name="Henderson B.A."/>
            <person name="Jones I.B."/>
            <person name="McGettigan J.A."/>
            <person name="Micheletti S.J."/>
            <person name="Nasrallah M.E."/>
            <person name="Ortiz D."/>
            <person name="Piller C.R."/>
            <person name="Privatt S.R."/>
            <person name="Schneider S.L."/>
            <person name="Sharp S."/>
            <person name="Smith T.C."/>
            <person name="Stanton J.D."/>
            <person name="Ullery H.E."/>
            <person name="Wilson R.J."/>
            <person name="Serrano M.G."/>
            <person name="Buck G."/>
            <person name="Lee V."/>
            <person name="Wang Y."/>
            <person name="Carvalho R."/>
            <person name="Voegtly L."/>
            <person name="Shi R."/>
            <person name="Duckworth R."/>
            <person name="Johnson A."/>
            <person name="Loviza R."/>
            <person name="Walstead R."/>
            <person name="Shah Z."/>
            <person name="Kiflezghi M."/>
            <person name="Wade K."/>
            <person name="Ball S.L."/>
            <person name="Bradley K.W."/>
            <person name="Asai D.J."/>
            <person name="Bowman C.A."/>
            <person name="Russell D.A."/>
            <person name="Pope W.H."/>
            <person name="Jacobs-Sera D."/>
            <person name="Hendrix R.W."/>
            <person name="Hatfull G.F."/>
        </authorList>
    </citation>
    <scope>NUCLEOTIDE SEQUENCE</scope>
</reference>